<feature type="compositionally biased region" description="Low complexity" evidence="1">
    <location>
        <begin position="35"/>
        <end position="54"/>
    </location>
</feature>
<dbReference type="STRING" id="1336337.A0A3N4K1N6"/>
<dbReference type="AlphaFoldDB" id="A0A3N4K1N6"/>
<keyword evidence="3" id="KW-1185">Reference proteome</keyword>
<organism evidence="2 3">
    <name type="scientific">Choiromyces venosus 120613-1</name>
    <dbReference type="NCBI Taxonomy" id="1336337"/>
    <lineage>
        <taxon>Eukaryota</taxon>
        <taxon>Fungi</taxon>
        <taxon>Dikarya</taxon>
        <taxon>Ascomycota</taxon>
        <taxon>Pezizomycotina</taxon>
        <taxon>Pezizomycetes</taxon>
        <taxon>Pezizales</taxon>
        <taxon>Tuberaceae</taxon>
        <taxon>Choiromyces</taxon>
    </lineage>
</organism>
<proteinExistence type="predicted"/>
<dbReference type="OrthoDB" id="1735926at2759"/>
<gene>
    <name evidence="2" type="ORF">L873DRAFT_885211</name>
</gene>
<evidence type="ECO:0000256" key="1">
    <source>
        <dbReference type="SAM" id="MobiDB-lite"/>
    </source>
</evidence>
<reference evidence="2 3" key="1">
    <citation type="journal article" date="2018" name="Nat. Ecol. Evol.">
        <title>Pezizomycetes genomes reveal the molecular basis of ectomycorrhizal truffle lifestyle.</title>
        <authorList>
            <person name="Murat C."/>
            <person name="Payen T."/>
            <person name="Noel B."/>
            <person name="Kuo A."/>
            <person name="Morin E."/>
            <person name="Chen J."/>
            <person name="Kohler A."/>
            <person name="Krizsan K."/>
            <person name="Balestrini R."/>
            <person name="Da Silva C."/>
            <person name="Montanini B."/>
            <person name="Hainaut M."/>
            <person name="Levati E."/>
            <person name="Barry K.W."/>
            <person name="Belfiori B."/>
            <person name="Cichocki N."/>
            <person name="Clum A."/>
            <person name="Dockter R.B."/>
            <person name="Fauchery L."/>
            <person name="Guy J."/>
            <person name="Iotti M."/>
            <person name="Le Tacon F."/>
            <person name="Lindquist E.A."/>
            <person name="Lipzen A."/>
            <person name="Malagnac F."/>
            <person name="Mello A."/>
            <person name="Molinier V."/>
            <person name="Miyauchi S."/>
            <person name="Poulain J."/>
            <person name="Riccioni C."/>
            <person name="Rubini A."/>
            <person name="Sitrit Y."/>
            <person name="Splivallo R."/>
            <person name="Traeger S."/>
            <person name="Wang M."/>
            <person name="Zifcakova L."/>
            <person name="Wipf D."/>
            <person name="Zambonelli A."/>
            <person name="Paolocci F."/>
            <person name="Nowrousian M."/>
            <person name="Ottonello S."/>
            <person name="Baldrian P."/>
            <person name="Spatafora J.W."/>
            <person name="Henrissat B."/>
            <person name="Nagy L.G."/>
            <person name="Aury J.M."/>
            <person name="Wincker P."/>
            <person name="Grigoriev I.V."/>
            <person name="Bonfante P."/>
            <person name="Martin F.M."/>
        </authorList>
    </citation>
    <scope>NUCLEOTIDE SEQUENCE [LARGE SCALE GENOMIC DNA]</scope>
    <source>
        <strain evidence="2 3">120613-1</strain>
    </source>
</reference>
<protein>
    <submittedName>
        <fullName evidence="2">Uncharacterized protein</fullName>
    </submittedName>
</protein>
<name>A0A3N4K1N6_9PEZI</name>
<sequence length="110" mass="12293">MHSMVFAGRGGDGLRRFTRVRKGLDGTPPMTNNPARLSTTRTTRTASSSLPSSPMTAAAAAARERAWWHISLFRGMVNDVRRRLPYYKSDWTDAWDYRIVPSTGCEGVNC</sequence>
<feature type="region of interest" description="Disordered" evidence="1">
    <location>
        <begin position="22"/>
        <end position="54"/>
    </location>
</feature>
<accession>A0A3N4K1N6</accession>
<dbReference type="Proteomes" id="UP000276215">
    <property type="component" value="Unassembled WGS sequence"/>
</dbReference>
<evidence type="ECO:0000313" key="2">
    <source>
        <dbReference type="EMBL" id="RPA99804.1"/>
    </source>
</evidence>
<dbReference type="EMBL" id="ML120385">
    <property type="protein sequence ID" value="RPA99804.1"/>
    <property type="molecule type" value="Genomic_DNA"/>
</dbReference>
<evidence type="ECO:0000313" key="3">
    <source>
        <dbReference type="Proteomes" id="UP000276215"/>
    </source>
</evidence>